<evidence type="ECO:0000256" key="1">
    <source>
        <dbReference type="ARBA" id="ARBA00023152"/>
    </source>
</evidence>
<dbReference type="PANTHER" id="PTHR48100:SF1">
    <property type="entry name" value="HISTIDINE PHOSPHATASE FAMILY PROTEIN-RELATED"/>
    <property type="match status" value="1"/>
</dbReference>
<evidence type="ECO:0008006" key="7">
    <source>
        <dbReference type="Google" id="ProtNLM"/>
    </source>
</evidence>
<feature type="active site" description="Tele-phosphohistidine intermediate" evidence="3">
    <location>
        <position position="172"/>
    </location>
</feature>
<feature type="region of interest" description="Disordered" evidence="5">
    <location>
        <begin position="84"/>
        <end position="118"/>
    </location>
</feature>
<keyword evidence="1" id="KW-0324">Glycolysis</keyword>
<evidence type="ECO:0000256" key="4">
    <source>
        <dbReference type="PIRSR" id="PIRSR613078-2"/>
    </source>
</evidence>
<proteinExistence type="predicted"/>
<dbReference type="Pfam" id="PF00300">
    <property type="entry name" value="His_Phos_1"/>
    <property type="match status" value="1"/>
</dbReference>
<dbReference type="InterPro" id="IPR050275">
    <property type="entry name" value="PGM_Phosphatase"/>
</dbReference>
<dbReference type="InterPro" id="IPR029033">
    <property type="entry name" value="His_PPase_superfam"/>
</dbReference>
<feature type="compositionally biased region" description="Acidic residues" evidence="5">
    <location>
        <begin position="14"/>
        <end position="31"/>
    </location>
</feature>
<dbReference type="CDD" id="cd07067">
    <property type="entry name" value="HP_PGM_like"/>
    <property type="match status" value="1"/>
</dbReference>
<dbReference type="SMART" id="SM00855">
    <property type="entry name" value="PGAM"/>
    <property type="match status" value="1"/>
</dbReference>
<dbReference type="EMBL" id="HBKN01034053">
    <property type="protein sequence ID" value="CAE2319874.1"/>
    <property type="molecule type" value="Transcribed_RNA"/>
</dbReference>
<dbReference type="InterPro" id="IPR001345">
    <property type="entry name" value="PG/BPGM_mutase_AS"/>
</dbReference>
<feature type="active site" description="Proton donor/acceptor" evidence="3">
    <location>
        <position position="257"/>
    </location>
</feature>
<name>A0A7S4P0K4_GUITH</name>
<dbReference type="GO" id="GO:0016791">
    <property type="term" value="F:phosphatase activity"/>
    <property type="evidence" value="ECO:0007669"/>
    <property type="project" value="TreeGrafter"/>
</dbReference>
<evidence type="ECO:0000313" key="6">
    <source>
        <dbReference type="EMBL" id="CAE2319874.1"/>
    </source>
</evidence>
<dbReference type="PROSITE" id="PS00175">
    <property type="entry name" value="PG_MUTASE"/>
    <property type="match status" value="1"/>
</dbReference>
<dbReference type="GO" id="GO:0005737">
    <property type="term" value="C:cytoplasm"/>
    <property type="evidence" value="ECO:0007669"/>
    <property type="project" value="TreeGrafter"/>
</dbReference>
<evidence type="ECO:0000256" key="2">
    <source>
        <dbReference type="ARBA" id="ARBA00023235"/>
    </source>
</evidence>
<accession>A0A7S4P0K4</accession>
<dbReference type="InterPro" id="IPR013078">
    <property type="entry name" value="His_Pase_superF_clade-1"/>
</dbReference>
<evidence type="ECO:0000256" key="3">
    <source>
        <dbReference type="PIRSR" id="PIRSR613078-1"/>
    </source>
</evidence>
<keyword evidence="2" id="KW-0413">Isomerase</keyword>
<feature type="region of interest" description="Disordered" evidence="5">
    <location>
        <begin position="133"/>
        <end position="166"/>
    </location>
</feature>
<sequence length="384" mass="42956">MKEDVIDLEIPLSSDEDEEMGELVQTGDDDGILPPNSMQFDVESDEMSAQDTLEDKPLAERDKYMELTKKILDDLESSGIENRLNFNQYRRAPPQEKRESSKNNSRSFGMNRRPDGQVSDIARGAFRLRRNFNVNFSPSKESAQQRTKSNKSADGSSKQATGPTTQILLVRHGQSTWNAEGRWQGQADMSLSSLGVAQSVQAALRLSGGPQVLAEGGGIPDIGAIYSSNMKRAKQTAQILSSQAGLGKIMEDERFRERSVGEWSGLTYEEVQQKWPGYLKRRLLPPSYETDDMVLPRVFSALDYVRMQHPGQRVVVVCHAGVIYAVEAYLKAKSGYRNPQRRYRIGNLGSRWVIWDGSGFRLGRRVNLIADGGVSSALPELYQE</sequence>
<reference evidence="6" key="1">
    <citation type="submission" date="2021-01" db="EMBL/GenBank/DDBJ databases">
        <authorList>
            <person name="Corre E."/>
            <person name="Pelletier E."/>
            <person name="Niang G."/>
            <person name="Scheremetjew M."/>
            <person name="Finn R."/>
            <person name="Kale V."/>
            <person name="Holt S."/>
            <person name="Cochrane G."/>
            <person name="Meng A."/>
            <person name="Brown T."/>
            <person name="Cohen L."/>
        </authorList>
    </citation>
    <scope>NUCLEOTIDE SEQUENCE</scope>
    <source>
        <strain evidence="6">CCMP 2712</strain>
    </source>
</reference>
<feature type="binding site" evidence="4">
    <location>
        <begin position="171"/>
        <end position="178"/>
    </location>
    <ligand>
        <name>substrate</name>
    </ligand>
</feature>
<feature type="binding site" evidence="4">
    <location>
        <position position="232"/>
    </location>
    <ligand>
        <name>substrate</name>
    </ligand>
</feature>
<dbReference type="Gene3D" id="3.40.50.1240">
    <property type="entry name" value="Phosphoglycerate mutase-like"/>
    <property type="match status" value="1"/>
</dbReference>
<feature type="region of interest" description="Disordered" evidence="5">
    <location>
        <begin position="1"/>
        <end position="59"/>
    </location>
</feature>
<dbReference type="PANTHER" id="PTHR48100">
    <property type="entry name" value="BROAD-SPECIFICITY PHOSPHATASE YOR283W-RELATED"/>
    <property type="match status" value="1"/>
</dbReference>
<organism evidence="6">
    <name type="scientific">Guillardia theta</name>
    <name type="common">Cryptophyte</name>
    <name type="synonym">Cryptomonas phi</name>
    <dbReference type="NCBI Taxonomy" id="55529"/>
    <lineage>
        <taxon>Eukaryota</taxon>
        <taxon>Cryptophyceae</taxon>
        <taxon>Pyrenomonadales</taxon>
        <taxon>Geminigeraceae</taxon>
        <taxon>Guillardia</taxon>
    </lineage>
</organism>
<gene>
    <name evidence="6" type="ORF">GTHE00462_LOCUS26554</name>
</gene>
<protein>
    <recommendedName>
        <fullName evidence="7">Phosphoglycerate mutase</fullName>
    </recommendedName>
</protein>
<evidence type="ECO:0000256" key="5">
    <source>
        <dbReference type="SAM" id="MobiDB-lite"/>
    </source>
</evidence>
<dbReference type="AlphaFoldDB" id="A0A7S4P0K4"/>
<dbReference type="SUPFAM" id="SSF53254">
    <property type="entry name" value="Phosphoglycerate mutase-like"/>
    <property type="match status" value="1"/>
</dbReference>